<evidence type="ECO:0000256" key="3">
    <source>
        <dbReference type="ARBA" id="ARBA00022540"/>
    </source>
</evidence>
<dbReference type="Gene3D" id="3.40.50.10050">
    <property type="entry name" value="Translation initiation factor IF- 2, domain 3"/>
    <property type="match status" value="1"/>
</dbReference>
<gene>
    <name evidence="8" type="primary">infB</name>
    <name evidence="12" type="ORF">Vqi01_20330</name>
</gene>
<organism evidence="12 13">
    <name type="scientific">Micromonospora qiuiae</name>
    <dbReference type="NCBI Taxonomy" id="502268"/>
    <lineage>
        <taxon>Bacteria</taxon>
        <taxon>Bacillati</taxon>
        <taxon>Actinomycetota</taxon>
        <taxon>Actinomycetes</taxon>
        <taxon>Micromonosporales</taxon>
        <taxon>Micromonosporaceae</taxon>
        <taxon>Micromonospora</taxon>
    </lineage>
</organism>
<dbReference type="InterPro" id="IPR023115">
    <property type="entry name" value="TIF_IF2_dom3"/>
</dbReference>
<keyword evidence="3 8" id="KW-0396">Initiation factor</keyword>
<sequence length="991" mass="101555">MAGKARVHELAKELGVESKTVLAKLKEMGEFVKSASSTVEAPVARRLRSAFVASGGSGAPAAPPSAAPAPSAVPTPPPTPGEPRITAKPTPPRRPAVPGPKPKAPVPGPPPSAAPVAKPASAHDIEVAAAEARAAALKAEQEAAVKAAQAARQQQRENVRREPPADGGARPGPRPGPGTMPPRPGSPAAGRSGGPTPGPGARPGRPPARGAGNNPFGIQGSQQQRPPAAGAGGARPSPASMPPRPSPASMPPRPSPASMPSQRPGRPGGPGAGRPGAGTGRPGGGGGYRGGPGGAGGGGGYRGGPGGAGGGGGYRGGPGGAGGAGGGFRPGAPAGGGGRPGGGGRGRGGGAAGAFGRPGGKPTRGRKSKKQRRQEFDNLSAPTMSSGAPRGQGQTIRLSRGASLSDFADKINANPGSLVQEMFNLGEMVTATQSCSDDTLLLLGEHLGFNVQIVSPEDEDRELLAQFNIDLDAEVTEDRLVSRAPVVTVMGHVDHGKTKLLDAIRKANVVAGEAGGITQHIGAYQVHVPHEGEDRAVTFIDTPGHEAFTAMRARGAQVTDIVILVVAADDGVMPQTIEALNHAKAADVPIVVAVNKVDKPEANPDKVRQQLTEYGLVAEEYGGDTMFVNVAAKPGIGIDNLLEAVLLTADASLELTAPTDGPAQGVAIEAHLDKGRGAVATVLVQKGTLRAGDSIVAGGAHGRVRAMLDENGKQVTEAGPARPVMVLGLTAVPGAGDTFLAAADDRTVRQIAEQRQARRRAAAFANSRGRATLETLMEQLKEGEKTSLNLILKGDGSGSVEALEDALFNLDIPEEVQLKVLDRGVGAITESNVMLASASSEPVTIIGYNVRASSKVREMADREGVEIRYYTIIYQAIEEIEAALKGLLKPEYEEVELGSAEIREVFRSSKIGNISGCIVRSGLIRRNAKARLLRDGTVVADNLTISSLKRFKDDATEVREGFECGLTLAGYNNVQVGDVIETFEMREKARA</sequence>
<feature type="region of interest" description="Disordered" evidence="10">
    <location>
        <begin position="54"/>
        <end position="394"/>
    </location>
</feature>
<dbReference type="SUPFAM" id="SSF52156">
    <property type="entry name" value="Initiation factor IF2/eIF5b, domain 3"/>
    <property type="match status" value="1"/>
</dbReference>
<feature type="compositionally biased region" description="Pro residues" evidence="10">
    <location>
        <begin position="196"/>
        <end position="206"/>
    </location>
</feature>
<comment type="caution">
    <text evidence="8">Lacks conserved residue(s) required for the propagation of feature annotation.</text>
</comment>
<dbReference type="InterPro" id="IPR006847">
    <property type="entry name" value="IF2_N"/>
</dbReference>
<comment type="subcellular location">
    <subcellularLocation>
        <location evidence="8">Cytoplasm</location>
    </subcellularLocation>
</comment>
<feature type="compositionally biased region" description="Pro residues" evidence="10">
    <location>
        <begin position="239"/>
        <end position="257"/>
    </location>
</feature>
<dbReference type="PROSITE" id="PS51722">
    <property type="entry name" value="G_TR_2"/>
    <property type="match status" value="1"/>
</dbReference>
<evidence type="ECO:0000256" key="8">
    <source>
        <dbReference type="HAMAP-Rule" id="MF_00100"/>
    </source>
</evidence>
<keyword evidence="8" id="KW-0963">Cytoplasm</keyword>
<dbReference type="SUPFAM" id="SSF52540">
    <property type="entry name" value="P-loop containing nucleoside triphosphate hydrolases"/>
    <property type="match status" value="1"/>
</dbReference>
<keyword evidence="13" id="KW-1185">Reference proteome</keyword>
<evidence type="ECO:0000256" key="9">
    <source>
        <dbReference type="RuleBase" id="RU000644"/>
    </source>
</evidence>
<feature type="binding site" evidence="8">
    <location>
        <begin position="595"/>
        <end position="598"/>
    </location>
    <ligand>
        <name>GTP</name>
        <dbReference type="ChEBI" id="CHEBI:37565"/>
    </ligand>
</feature>
<dbReference type="PROSITE" id="PS01176">
    <property type="entry name" value="IF2"/>
    <property type="match status" value="1"/>
</dbReference>
<evidence type="ECO:0000313" key="13">
    <source>
        <dbReference type="Proteomes" id="UP000653076"/>
    </source>
</evidence>
<comment type="caution">
    <text evidence="12">The sequence shown here is derived from an EMBL/GenBank/DDBJ whole genome shotgun (WGS) entry which is preliminary data.</text>
</comment>
<evidence type="ECO:0000256" key="6">
    <source>
        <dbReference type="ARBA" id="ARBA00023134"/>
    </source>
</evidence>
<feature type="compositionally biased region" description="Pro residues" evidence="10">
    <location>
        <begin position="172"/>
        <end position="185"/>
    </location>
</feature>
<dbReference type="InterPro" id="IPR005225">
    <property type="entry name" value="Small_GTP-bd"/>
</dbReference>
<keyword evidence="5 8" id="KW-0648">Protein biosynthesis</keyword>
<keyword evidence="4 8" id="KW-0547">Nucleotide-binding</keyword>
<dbReference type="NCBIfam" id="TIGR00487">
    <property type="entry name" value="IF-2"/>
    <property type="match status" value="1"/>
</dbReference>
<evidence type="ECO:0000313" key="12">
    <source>
        <dbReference type="EMBL" id="GIJ26871.1"/>
    </source>
</evidence>
<keyword evidence="6 8" id="KW-0342">GTP-binding</keyword>
<evidence type="ECO:0000256" key="7">
    <source>
        <dbReference type="ARBA" id="ARBA00025162"/>
    </source>
</evidence>
<dbReference type="PRINTS" id="PR00315">
    <property type="entry name" value="ELONGATNFCT"/>
</dbReference>
<dbReference type="Gene3D" id="2.40.30.10">
    <property type="entry name" value="Translation factors"/>
    <property type="match status" value="2"/>
</dbReference>
<dbReference type="CDD" id="cd03692">
    <property type="entry name" value="mtIF2_IVc"/>
    <property type="match status" value="1"/>
</dbReference>
<accession>A0ABQ4JA20</accession>
<feature type="compositionally biased region" description="Polar residues" evidence="10">
    <location>
        <begin position="380"/>
        <end position="394"/>
    </location>
</feature>
<dbReference type="InterPro" id="IPR000795">
    <property type="entry name" value="T_Tr_GTP-bd_dom"/>
</dbReference>
<dbReference type="InterPro" id="IPR036925">
    <property type="entry name" value="TIF_IF2_dom3_sf"/>
</dbReference>
<dbReference type="InterPro" id="IPR009000">
    <property type="entry name" value="Transl_B-barrel_sf"/>
</dbReference>
<dbReference type="NCBIfam" id="TIGR00231">
    <property type="entry name" value="small_GTP"/>
    <property type="match status" value="1"/>
</dbReference>
<feature type="compositionally biased region" description="Pro residues" evidence="10">
    <location>
        <begin position="89"/>
        <end position="113"/>
    </location>
</feature>
<feature type="compositionally biased region" description="Gly residues" evidence="10">
    <location>
        <begin position="266"/>
        <end position="359"/>
    </location>
</feature>
<dbReference type="Pfam" id="PF00009">
    <property type="entry name" value="GTP_EFTU"/>
    <property type="match status" value="1"/>
</dbReference>
<proteinExistence type="inferred from homology"/>
<dbReference type="CDD" id="cd03702">
    <property type="entry name" value="IF2_mtIF2_II"/>
    <property type="match status" value="1"/>
</dbReference>
<feature type="compositionally biased region" description="Pro residues" evidence="10">
    <location>
        <begin position="61"/>
        <end position="81"/>
    </location>
</feature>
<dbReference type="Proteomes" id="UP000653076">
    <property type="component" value="Unassembled WGS sequence"/>
</dbReference>
<dbReference type="Gene3D" id="1.10.10.2480">
    <property type="match status" value="1"/>
</dbReference>
<dbReference type="InterPro" id="IPR044145">
    <property type="entry name" value="IF2_II"/>
</dbReference>
<dbReference type="InterPro" id="IPR000178">
    <property type="entry name" value="TF_IF2_bacterial-like"/>
</dbReference>
<dbReference type="Pfam" id="PF04760">
    <property type="entry name" value="IF2_N"/>
    <property type="match status" value="1"/>
</dbReference>
<feature type="domain" description="Tr-type G" evidence="11">
    <location>
        <begin position="482"/>
        <end position="654"/>
    </location>
</feature>
<dbReference type="EMBL" id="BOPC01000025">
    <property type="protein sequence ID" value="GIJ26871.1"/>
    <property type="molecule type" value="Genomic_DNA"/>
</dbReference>
<dbReference type="InterPro" id="IPR053905">
    <property type="entry name" value="EF-G-like_DII"/>
</dbReference>
<comment type="similarity">
    <text evidence="1 8 9">Belongs to the TRAFAC class translation factor GTPase superfamily. Classic translation factor GTPase family. IF-2 subfamily.</text>
</comment>
<dbReference type="RefSeq" id="WP_204034469.1">
    <property type="nucleotide sequence ID" value="NZ_BOPC01000025.1"/>
</dbReference>
<evidence type="ECO:0000256" key="4">
    <source>
        <dbReference type="ARBA" id="ARBA00022741"/>
    </source>
</evidence>
<evidence type="ECO:0000256" key="1">
    <source>
        <dbReference type="ARBA" id="ARBA00007733"/>
    </source>
</evidence>
<comment type="function">
    <text evidence="7 8 9">One of the essential components for the initiation of protein synthesis. Protects formylmethionyl-tRNA from spontaneous hydrolysis and promotes its binding to the 30S ribosomal subunits. Also involved in the hydrolysis of GTP during the formation of the 70S ribosomal complex.</text>
</comment>
<feature type="compositionally biased region" description="Basic residues" evidence="10">
    <location>
        <begin position="363"/>
        <end position="372"/>
    </location>
</feature>
<dbReference type="InterPro" id="IPR015760">
    <property type="entry name" value="TIF_IF2"/>
</dbReference>
<evidence type="ECO:0000256" key="2">
    <source>
        <dbReference type="ARBA" id="ARBA00020675"/>
    </source>
</evidence>
<protein>
    <recommendedName>
        <fullName evidence="2 8">Translation initiation factor IF-2</fullName>
    </recommendedName>
</protein>
<dbReference type="PANTHER" id="PTHR43381">
    <property type="entry name" value="TRANSLATION INITIATION FACTOR IF-2-RELATED"/>
    <property type="match status" value="1"/>
</dbReference>
<dbReference type="SUPFAM" id="SSF50447">
    <property type="entry name" value="Translation proteins"/>
    <property type="match status" value="2"/>
</dbReference>
<feature type="binding site" evidence="8">
    <location>
        <begin position="541"/>
        <end position="545"/>
    </location>
    <ligand>
        <name>GTP</name>
        <dbReference type="ChEBI" id="CHEBI:37565"/>
    </ligand>
</feature>
<dbReference type="PANTHER" id="PTHR43381:SF5">
    <property type="entry name" value="TR-TYPE G DOMAIN-CONTAINING PROTEIN"/>
    <property type="match status" value="1"/>
</dbReference>
<feature type="compositionally biased region" description="Low complexity" evidence="10">
    <location>
        <begin position="127"/>
        <end position="153"/>
    </location>
</feature>
<evidence type="ECO:0000256" key="5">
    <source>
        <dbReference type="ARBA" id="ARBA00022917"/>
    </source>
</evidence>
<name>A0ABQ4JA20_9ACTN</name>
<dbReference type="Pfam" id="PF11987">
    <property type="entry name" value="IF-2"/>
    <property type="match status" value="1"/>
</dbReference>
<feature type="compositionally biased region" description="Low complexity" evidence="10">
    <location>
        <begin position="219"/>
        <end position="238"/>
    </location>
</feature>
<evidence type="ECO:0000259" key="11">
    <source>
        <dbReference type="PROSITE" id="PS51722"/>
    </source>
</evidence>
<evidence type="ECO:0000256" key="10">
    <source>
        <dbReference type="SAM" id="MobiDB-lite"/>
    </source>
</evidence>
<dbReference type="HAMAP" id="MF_00100_B">
    <property type="entry name" value="IF_2_B"/>
    <property type="match status" value="1"/>
</dbReference>
<dbReference type="Pfam" id="PF22042">
    <property type="entry name" value="EF-G_D2"/>
    <property type="match status" value="1"/>
</dbReference>
<dbReference type="Gene3D" id="3.40.50.300">
    <property type="entry name" value="P-loop containing nucleotide triphosphate hydrolases"/>
    <property type="match status" value="1"/>
</dbReference>
<dbReference type="CDD" id="cd01887">
    <property type="entry name" value="IF2_eIF5B"/>
    <property type="match status" value="1"/>
</dbReference>
<feature type="binding site" evidence="8">
    <location>
        <begin position="491"/>
        <end position="498"/>
    </location>
    <ligand>
        <name>GTP</name>
        <dbReference type="ChEBI" id="CHEBI:37565"/>
    </ligand>
</feature>
<dbReference type="InterPro" id="IPR027417">
    <property type="entry name" value="P-loop_NTPase"/>
</dbReference>
<reference evidence="12 13" key="1">
    <citation type="submission" date="2021-01" db="EMBL/GenBank/DDBJ databases">
        <title>Whole genome shotgun sequence of Verrucosispora qiuiae NBRC 106684.</title>
        <authorList>
            <person name="Komaki H."/>
            <person name="Tamura T."/>
        </authorList>
    </citation>
    <scope>NUCLEOTIDE SEQUENCE [LARGE SCALE GENOMIC DNA]</scope>
    <source>
        <strain evidence="12 13">NBRC 106684</strain>
    </source>
</reference>
<feature type="compositionally biased region" description="Basic and acidic residues" evidence="10">
    <location>
        <begin position="154"/>
        <end position="164"/>
    </location>
</feature>